<reference evidence="8" key="1">
    <citation type="journal article" date="2020" name="Stud. Mycol.">
        <title>101 Dothideomycetes genomes: a test case for predicting lifestyles and emergence of pathogens.</title>
        <authorList>
            <person name="Haridas S."/>
            <person name="Albert R."/>
            <person name="Binder M."/>
            <person name="Bloem J."/>
            <person name="Labutti K."/>
            <person name="Salamov A."/>
            <person name="Andreopoulos B."/>
            <person name="Baker S."/>
            <person name="Barry K."/>
            <person name="Bills G."/>
            <person name="Bluhm B."/>
            <person name="Cannon C."/>
            <person name="Castanera R."/>
            <person name="Culley D."/>
            <person name="Daum C."/>
            <person name="Ezra D."/>
            <person name="Gonzalez J."/>
            <person name="Henrissat B."/>
            <person name="Kuo A."/>
            <person name="Liang C."/>
            <person name="Lipzen A."/>
            <person name="Lutzoni F."/>
            <person name="Magnuson J."/>
            <person name="Mondo S."/>
            <person name="Nolan M."/>
            <person name="Ohm R."/>
            <person name="Pangilinan J."/>
            <person name="Park H.-J."/>
            <person name="Ramirez L."/>
            <person name="Alfaro M."/>
            <person name="Sun H."/>
            <person name="Tritt A."/>
            <person name="Yoshinaga Y."/>
            <person name="Zwiers L.-H."/>
            <person name="Turgeon B."/>
            <person name="Goodwin S."/>
            <person name="Spatafora J."/>
            <person name="Crous P."/>
            <person name="Grigoriev I."/>
        </authorList>
    </citation>
    <scope>NUCLEOTIDE SEQUENCE</scope>
    <source>
        <strain evidence="8">CBS 113389</strain>
    </source>
</reference>
<evidence type="ECO:0000256" key="7">
    <source>
        <dbReference type="SAM" id="Phobius"/>
    </source>
</evidence>
<keyword evidence="3 8" id="KW-0808">Transferase</keyword>
<proteinExistence type="inferred from homology"/>
<dbReference type="Gene3D" id="3.90.550.20">
    <property type="match status" value="1"/>
</dbReference>
<gene>
    <name evidence="8" type="ORF">BDY17DRAFT_283289</name>
</gene>
<evidence type="ECO:0000313" key="8">
    <source>
        <dbReference type="EMBL" id="KAF2481051.1"/>
    </source>
</evidence>
<dbReference type="GO" id="GO:0016020">
    <property type="term" value="C:membrane"/>
    <property type="evidence" value="ECO:0007669"/>
    <property type="project" value="UniProtKB-SubCell"/>
</dbReference>
<dbReference type="EMBL" id="MU001638">
    <property type="protein sequence ID" value="KAF2481051.1"/>
    <property type="molecule type" value="Genomic_DNA"/>
</dbReference>
<keyword evidence="5 7" id="KW-1133">Transmembrane helix</keyword>
<sequence length="356" mass="41107">MRPSLWRLARIVLLLILVYCIFSAATFTRNQARFQRFLASQYITWDDFSPEYAIALHAKDEKMLQRDTFNYTLPFPQSDGIFAANDSIPRMIHFIWFKDLYKSRPGVTEIPSVGSNAPALCESFNPGYTVKIWDATAARELLEEHYAWFLPTYDGYKYPIQRIDALKCFVLWHYGGVYMDMDIACRRPLDPLLPFPAWFPEASPFGVNNDLMAARAKHPLVLSMLESLARRDKNLLFPYLTIFWSTGPQFASDLVKEWYLEHDTVPTTNHSSKGEAGPDEWFVLPQEFYSEEFTFFAHSPGGTWHGDDVAVVLWFVAHPLVFWSIVGLVFGVPLGLVLRWKLNSRAQVRPRWATDV</sequence>
<organism evidence="8 9">
    <name type="scientific">Neohortaea acidophila</name>
    <dbReference type="NCBI Taxonomy" id="245834"/>
    <lineage>
        <taxon>Eukaryota</taxon>
        <taxon>Fungi</taxon>
        <taxon>Dikarya</taxon>
        <taxon>Ascomycota</taxon>
        <taxon>Pezizomycotina</taxon>
        <taxon>Dothideomycetes</taxon>
        <taxon>Dothideomycetidae</taxon>
        <taxon>Mycosphaerellales</taxon>
        <taxon>Teratosphaeriaceae</taxon>
        <taxon>Neohortaea</taxon>
    </lineage>
</organism>
<feature type="transmembrane region" description="Helical" evidence="7">
    <location>
        <begin position="320"/>
        <end position="340"/>
    </location>
</feature>
<dbReference type="SUPFAM" id="SSF53448">
    <property type="entry name" value="Nucleotide-diphospho-sugar transferases"/>
    <property type="match status" value="1"/>
</dbReference>
<dbReference type="Proteomes" id="UP000799767">
    <property type="component" value="Unassembled WGS sequence"/>
</dbReference>
<evidence type="ECO:0000256" key="5">
    <source>
        <dbReference type="ARBA" id="ARBA00022989"/>
    </source>
</evidence>
<protein>
    <submittedName>
        <fullName evidence="8">Nucleotide-diphospho-sugar transferase</fullName>
    </submittedName>
</protein>
<dbReference type="OrthoDB" id="3647at2759"/>
<name>A0A6A6PMY4_9PEZI</name>
<evidence type="ECO:0000256" key="1">
    <source>
        <dbReference type="ARBA" id="ARBA00004370"/>
    </source>
</evidence>
<evidence type="ECO:0000256" key="4">
    <source>
        <dbReference type="ARBA" id="ARBA00022692"/>
    </source>
</evidence>
<dbReference type="GeneID" id="54473081"/>
<keyword evidence="6 7" id="KW-0472">Membrane</keyword>
<comment type="similarity">
    <text evidence="2">Belongs to the glycosyltransferase 32 family.</text>
</comment>
<evidence type="ECO:0000256" key="3">
    <source>
        <dbReference type="ARBA" id="ARBA00022679"/>
    </source>
</evidence>
<comment type="subcellular location">
    <subcellularLocation>
        <location evidence="1">Membrane</location>
    </subcellularLocation>
</comment>
<dbReference type="InterPro" id="IPR051706">
    <property type="entry name" value="Glycosyltransferase_domain"/>
</dbReference>
<keyword evidence="4 7" id="KW-0812">Transmembrane</keyword>
<dbReference type="PANTHER" id="PTHR32385:SF20">
    <property type="entry name" value="MANNOSYL PHOSPHORYLINOSITOL CERAMIDE SYNTHASE CSH1-RELATED"/>
    <property type="match status" value="1"/>
</dbReference>
<evidence type="ECO:0000313" key="9">
    <source>
        <dbReference type="Proteomes" id="UP000799767"/>
    </source>
</evidence>
<accession>A0A6A6PMY4</accession>
<evidence type="ECO:0000256" key="2">
    <source>
        <dbReference type="ARBA" id="ARBA00009003"/>
    </source>
</evidence>
<evidence type="ECO:0000256" key="6">
    <source>
        <dbReference type="ARBA" id="ARBA00023136"/>
    </source>
</evidence>
<dbReference type="PANTHER" id="PTHR32385">
    <property type="entry name" value="MANNOSYL PHOSPHORYLINOSITOL CERAMIDE SYNTHASE"/>
    <property type="match status" value="1"/>
</dbReference>
<dbReference type="GO" id="GO:0051999">
    <property type="term" value="P:mannosyl-inositol phosphorylceramide biosynthetic process"/>
    <property type="evidence" value="ECO:0007669"/>
    <property type="project" value="TreeGrafter"/>
</dbReference>
<dbReference type="InterPro" id="IPR029044">
    <property type="entry name" value="Nucleotide-diphossugar_trans"/>
</dbReference>
<dbReference type="AlphaFoldDB" id="A0A6A6PMY4"/>
<dbReference type="GO" id="GO:0000030">
    <property type="term" value="F:mannosyltransferase activity"/>
    <property type="evidence" value="ECO:0007669"/>
    <property type="project" value="TreeGrafter"/>
</dbReference>
<dbReference type="Pfam" id="PF04488">
    <property type="entry name" value="Gly_transf_sug"/>
    <property type="match status" value="1"/>
</dbReference>
<keyword evidence="9" id="KW-1185">Reference proteome</keyword>
<dbReference type="RefSeq" id="XP_033587621.1">
    <property type="nucleotide sequence ID" value="XM_033732079.1"/>
</dbReference>
<dbReference type="InterPro" id="IPR007577">
    <property type="entry name" value="GlycoTrfase_DXD_sugar-bd_CS"/>
</dbReference>